<evidence type="ECO:0000313" key="14">
    <source>
        <dbReference type="Proteomes" id="UP000184603"/>
    </source>
</evidence>
<dbReference type="STRING" id="1121416.SAMN02745220_04143"/>
<dbReference type="CDD" id="cd00887">
    <property type="entry name" value="MoeA"/>
    <property type="match status" value="1"/>
</dbReference>
<evidence type="ECO:0000256" key="4">
    <source>
        <dbReference type="ARBA" id="ARBA00010763"/>
    </source>
</evidence>
<dbReference type="InterPro" id="IPR038987">
    <property type="entry name" value="MoeA-like"/>
</dbReference>
<feature type="domain" description="MoaB/Mog" evidence="12">
    <location>
        <begin position="197"/>
        <end position="336"/>
    </location>
</feature>
<dbReference type="SUPFAM" id="SSF53218">
    <property type="entry name" value="Molybdenum cofactor biosynthesis proteins"/>
    <property type="match status" value="1"/>
</dbReference>
<proteinExistence type="inferred from homology"/>
<dbReference type="SUPFAM" id="SSF63882">
    <property type="entry name" value="MoeA N-terminal region -like"/>
    <property type="match status" value="1"/>
</dbReference>
<evidence type="ECO:0000256" key="6">
    <source>
        <dbReference type="ARBA" id="ARBA00022679"/>
    </source>
</evidence>
<evidence type="ECO:0000256" key="1">
    <source>
        <dbReference type="ARBA" id="ARBA00001946"/>
    </source>
</evidence>
<dbReference type="PANTHER" id="PTHR10192:SF5">
    <property type="entry name" value="GEPHYRIN"/>
    <property type="match status" value="1"/>
</dbReference>
<dbReference type="GO" id="GO:0006777">
    <property type="term" value="P:Mo-molybdopterin cofactor biosynthetic process"/>
    <property type="evidence" value="ECO:0007669"/>
    <property type="project" value="UniProtKB-UniRule"/>
</dbReference>
<dbReference type="InterPro" id="IPR008284">
    <property type="entry name" value="MoCF_biosynth_CS"/>
</dbReference>
<dbReference type="FunFam" id="3.40.980.10:FF:000004">
    <property type="entry name" value="Molybdopterin molybdenumtransferase"/>
    <property type="match status" value="1"/>
</dbReference>
<comment type="cofactor">
    <cofactor evidence="1 11">
        <name>Mg(2+)</name>
        <dbReference type="ChEBI" id="CHEBI:18420"/>
    </cofactor>
</comment>
<dbReference type="InterPro" id="IPR001453">
    <property type="entry name" value="MoaB/Mog_dom"/>
</dbReference>
<dbReference type="SUPFAM" id="SSF63867">
    <property type="entry name" value="MoeA C-terminal domain-like"/>
    <property type="match status" value="1"/>
</dbReference>
<reference evidence="13 14" key="1">
    <citation type="submission" date="2016-12" db="EMBL/GenBank/DDBJ databases">
        <authorList>
            <person name="Song W.-J."/>
            <person name="Kurnit D.M."/>
        </authorList>
    </citation>
    <scope>NUCLEOTIDE SEQUENCE [LARGE SCALE GENOMIC DNA]</scope>
    <source>
        <strain evidence="13 14">DSM 18488</strain>
    </source>
</reference>
<dbReference type="Proteomes" id="UP000184603">
    <property type="component" value="Unassembled WGS sequence"/>
</dbReference>
<evidence type="ECO:0000256" key="2">
    <source>
        <dbReference type="ARBA" id="ARBA00002901"/>
    </source>
</evidence>
<dbReference type="NCBIfam" id="NF045515">
    <property type="entry name" value="Glp_gephyrin"/>
    <property type="match status" value="1"/>
</dbReference>
<evidence type="ECO:0000256" key="8">
    <source>
        <dbReference type="ARBA" id="ARBA00022842"/>
    </source>
</evidence>
<dbReference type="Gene3D" id="2.40.340.10">
    <property type="entry name" value="MoeA, C-terminal, domain IV"/>
    <property type="match status" value="1"/>
</dbReference>
<dbReference type="InterPro" id="IPR005111">
    <property type="entry name" value="MoeA_C_domain_IV"/>
</dbReference>
<dbReference type="InterPro" id="IPR036135">
    <property type="entry name" value="MoeA_linker/N_sf"/>
</dbReference>
<evidence type="ECO:0000256" key="11">
    <source>
        <dbReference type="RuleBase" id="RU365090"/>
    </source>
</evidence>
<dbReference type="GO" id="GO:0005829">
    <property type="term" value="C:cytosol"/>
    <property type="evidence" value="ECO:0007669"/>
    <property type="project" value="TreeGrafter"/>
</dbReference>
<keyword evidence="7 11" id="KW-0479">Metal-binding</keyword>
<dbReference type="Pfam" id="PF03454">
    <property type="entry name" value="MoeA_C"/>
    <property type="match status" value="1"/>
</dbReference>
<dbReference type="Gene3D" id="3.90.105.10">
    <property type="entry name" value="Molybdopterin biosynthesis moea protein, domain 2"/>
    <property type="match status" value="1"/>
</dbReference>
<evidence type="ECO:0000256" key="5">
    <source>
        <dbReference type="ARBA" id="ARBA00022505"/>
    </source>
</evidence>
<dbReference type="PANTHER" id="PTHR10192">
    <property type="entry name" value="MOLYBDOPTERIN BIOSYNTHESIS PROTEIN"/>
    <property type="match status" value="1"/>
</dbReference>
<keyword evidence="14" id="KW-1185">Reference proteome</keyword>
<comment type="pathway">
    <text evidence="3 11">Cofactor biosynthesis; molybdopterin biosynthesis.</text>
</comment>
<dbReference type="InterPro" id="IPR005110">
    <property type="entry name" value="MoeA_linker/N"/>
</dbReference>
<dbReference type="SMART" id="SM00852">
    <property type="entry name" value="MoCF_biosynth"/>
    <property type="match status" value="1"/>
</dbReference>
<name>A0A1M7YGB0_9BACT</name>
<dbReference type="EMBL" id="FRFE01000027">
    <property type="protein sequence ID" value="SHO51672.1"/>
    <property type="molecule type" value="Genomic_DNA"/>
</dbReference>
<dbReference type="EC" id="2.10.1.1" evidence="11"/>
<accession>A0A1M7YGB0</accession>
<evidence type="ECO:0000256" key="7">
    <source>
        <dbReference type="ARBA" id="ARBA00022723"/>
    </source>
</evidence>
<comment type="function">
    <text evidence="2 11">Catalyzes the insertion of molybdate into adenylated molybdopterin with the concomitant release of AMP.</text>
</comment>
<evidence type="ECO:0000256" key="10">
    <source>
        <dbReference type="ARBA" id="ARBA00047317"/>
    </source>
</evidence>
<dbReference type="UniPathway" id="UPA00344"/>
<dbReference type="Pfam" id="PF03453">
    <property type="entry name" value="MoeA_N"/>
    <property type="match status" value="1"/>
</dbReference>
<organism evidence="13 14">
    <name type="scientific">Desulfopila aestuarii DSM 18488</name>
    <dbReference type="NCBI Taxonomy" id="1121416"/>
    <lineage>
        <taxon>Bacteria</taxon>
        <taxon>Pseudomonadati</taxon>
        <taxon>Thermodesulfobacteriota</taxon>
        <taxon>Desulfobulbia</taxon>
        <taxon>Desulfobulbales</taxon>
        <taxon>Desulfocapsaceae</taxon>
        <taxon>Desulfopila</taxon>
    </lineage>
</organism>
<evidence type="ECO:0000259" key="12">
    <source>
        <dbReference type="SMART" id="SM00852"/>
    </source>
</evidence>
<gene>
    <name evidence="13" type="ORF">SAMN02745220_04143</name>
</gene>
<keyword evidence="9 11" id="KW-0501">Molybdenum cofactor biosynthesis</keyword>
<keyword evidence="5 11" id="KW-0500">Molybdenum</keyword>
<evidence type="ECO:0000256" key="9">
    <source>
        <dbReference type="ARBA" id="ARBA00023150"/>
    </source>
</evidence>
<dbReference type="AlphaFoldDB" id="A0A1M7YGB0"/>
<comment type="catalytic activity">
    <reaction evidence="10">
        <text>adenylyl-molybdopterin + molybdate = Mo-molybdopterin + AMP + H(+)</text>
        <dbReference type="Rhea" id="RHEA:35047"/>
        <dbReference type="ChEBI" id="CHEBI:15378"/>
        <dbReference type="ChEBI" id="CHEBI:36264"/>
        <dbReference type="ChEBI" id="CHEBI:62727"/>
        <dbReference type="ChEBI" id="CHEBI:71302"/>
        <dbReference type="ChEBI" id="CHEBI:456215"/>
        <dbReference type="EC" id="2.10.1.1"/>
    </reaction>
</comment>
<dbReference type="RefSeq" id="WP_084554287.1">
    <property type="nucleotide sequence ID" value="NZ_FRFE01000027.1"/>
</dbReference>
<protein>
    <recommendedName>
        <fullName evidence="11">Molybdopterin molybdenumtransferase</fullName>
        <ecNumber evidence="11">2.10.1.1</ecNumber>
    </recommendedName>
</protein>
<keyword evidence="6 11" id="KW-0808">Transferase</keyword>
<dbReference type="GO" id="GO:0046872">
    <property type="term" value="F:metal ion binding"/>
    <property type="evidence" value="ECO:0007669"/>
    <property type="project" value="UniProtKB-UniRule"/>
</dbReference>
<dbReference type="Gene3D" id="2.170.190.11">
    <property type="entry name" value="Molybdopterin biosynthesis moea protein, domain 3"/>
    <property type="match status" value="1"/>
</dbReference>
<comment type="similarity">
    <text evidence="4 11">Belongs to the MoeA family.</text>
</comment>
<dbReference type="GO" id="GO:0061599">
    <property type="term" value="F:molybdopterin molybdotransferase activity"/>
    <property type="evidence" value="ECO:0007669"/>
    <property type="project" value="UniProtKB-UniRule"/>
</dbReference>
<dbReference type="OrthoDB" id="9804758at2"/>
<dbReference type="NCBIfam" id="TIGR00177">
    <property type="entry name" value="molyb_syn"/>
    <property type="match status" value="1"/>
</dbReference>
<dbReference type="InterPro" id="IPR036688">
    <property type="entry name" value="MoeA_C_domain_IV_sf"/>
</dbReference>
<evidence type="ECO:0000313" key="13">
    <source>
        <dbReference type="EMBL" id="SHO51672.1"/>
    </source>
</evidence>
<evidence type="ECO:0000256" key="3">
    <source>
        <dbReference type="ARBA" id="ARBA00005046"/>
    </source>
</evidence>
<dbReference type="InterPro" id="IPR036425">
    <property type="entry name" value="MoaB/Mog-like_dom_sf"/>
</dbReference>
<dbReference type="Pfam" id="PF00994">
    <property type="entry name" value="MoCF_biosynth"/>
    <property type="match status" value="1"/>
</dbReference>
<dbReference type="Gene3D" id="3.40.980.10">
    <property type="entry name" value="MoaB/Mog-like domain"/>
    <property type="match status" value="1"/>
</dbReference>
<keyword evidence="8 11" id="KW-0460">Magnesium</keyword>
<sequence>MTTGPTTKDMLGRSALISVSDAREIMLKHLEETKLSTEIVSLPDGLDRILATALQSHENLPPHPRSVMDGFAVIARDTYGASESMPCYLQISGSVAMGEMPAGSVEKGNCYRIATGGFMPSGSDAVVMHEHTVPVDDTMVEIVKSCGSGTNIIGIGDDIRQGETAVPAGRLLRPQDLGLLAALGCVEVEVFRKIRVGVMSTGDEIIPHYETPQGGQIRNINSIALGALARKCGTEVIDYGIVSDSREIFLPTLQRAVSENDIVLFSGGSSVGVRDLGEQAIEALGPPGVLVHGVKLKPGKPIIIGFSDSTPVFGLPGHPVSAMVCFDLFVKPAIDKISGITDAPYSEPSITATLARNINSAAGRLDLVRVQMRQGDSGPVADPVLGRSGAISTLARAHGYFLIDEDSQGATQGSKVEVFLYR</sequence>
<dbReference type="PROSITE" id="PS01079">
    <property type="entry name" value="MOCF_BIOSYNTHESIS_2"/>
    <property type="match status" value="1"/>
</dbReference>